<dbReference type="EMBL" id="CP063849">
    <property type="protein sequence ID" value="QOY88617.1"/>
    <property type="molecule type" value="Genomic_DNA"/>
</dbReference>
<protein>
    <submittedName>
        <fullName evidence="1">Uncharacterized protein</fullName>
    </submittedName>
</protein>
<organism evidence="1 2">
    <name type="scientific">Paludibaculum fermentans</name>
    <dbReference type="NCBI Taxonomy" id="1473598"/>
    <lineage>
        <taxon>Bacteria</taxon>
        <taxon>Pseudomonadati</taxon>
        <taxon>Acidobacteriota</taxon>
        <taxon>Terriglobia</taxon>
        <taxon>Bryobacterales</taxon>
        <taxon>Bryobacteraceae</taxon>
        <taxon>Paludibaculum</taxon>
    </lineage>
</organism>
<evidence type="ECO:0000313" key="1">
    <source>
        <dbReference type="EMBL" id="QOY88617.1"/>
    </source>
</evidence>
<reference evidence="1 2" key="1">
    <citation type="submission" date="2020-10" db="EMBL/GenBank/DDBJ databases">
        <title>Complete genome sequence of Paludibaculum fermentans P105T, a facultatively anaerobic acidobacterium capable of dissimilatory Fe(III) reduction.</title>
        <authorList>
            <person name="Dedysh S.N."/>
            <person name="Beletsky A.V."/>
            <person name="Kulichevskaya I.S."/>
            <person name="Mardanov A.V."/>
            <person name="Ravin N.V."/>
        </authorList>
    </citation>
    <scope>NUCLEOTIDE SEQUENCE [LARGE SCALE GENOMIC DNA]</scope>
    <source>
        <strain evidence="1 2">P105</strain>
    </source>
</reference>
<dbReference type="Proteomes" id="UP000593892">
    <property type="component" value="Chromosome"/>
</dbReference>
<dbReference type="AlphaFoldDB" id="A0A7S7NRT2"/>
<dbReference type="KEGG" id="pfer:IRI77_01255"/>
<name>A0A7S7NRT2_PALFE</name>
<proteinExistence type="predicted"/>
<accession>A0A7S7NRT2</accession>
<evidence type="ECO:0000313" key="2">
    <source>
        <dbReference type="Proteomes" id="UP000593892"/>
    </source>
</evidence>
<gene>
    <name evidence="1" type="ORF">IRI77_01255</name>
</gene>
<keyword evidence="2" id="KW-1185">Reference proteome</keyword>
<sequence length="417" mass="46004">MLRIVAGVVLLLGLRSISFAWQAPEGLFDRFLERMEGEQKRLPDYVCSQTIERFGRAAAHRELQRIDIVRLDVAVTGDRELYGRPGARQFYGKSLAEVIGSGFVSTGRFALFTRQILNTSKTMYKYQGLNERPGKPAHEYDFDVDPASSNYVLRSGNAEAKTGYQGSFWIHADSLDLLRVEVQAFDIPEHLGLSEAKTTLIYGRMSIGQESILLPVLTTATVITTDGLENVNRIQVQGCRRFQSESTLSFDAPAEASPKPHETFTLPSGAVLELALDEGLNLSSATVGQPLRASLARDLRLGERLLAPQGTVVRGQVVQVEKRAIPYPTYQIGLTFDALELGGESVPLNVTLAETSPVAGLIQQSRKLNPAFQAGGKPRMQLLVRKVQTGEGYLEWDARKGQILPGLKMKWRVTGDK</sequence>
<dbReference type="RefSeq" id="WP_194450279.1">
    <property type="nucleotide sequence ID" value="NZ_CP063849.1"/>
</dbReference>